<dbReference type="SUPFAM" id="SSF116726">
    <property type="entry name" value="TrkA C-terminal domain-like"/>
    <property type="match status" value="2"/>
</dbReference>
<protein>
    <submittedName>
        <fullName evidence="9">SLC13 family permease</fullName>
    </submittedName>
</protein>
<dbReference type="PANTHER" id="PTHR43652:SF2">
    <property type="entry name" value="BASIC AMINO ACID ANTIPORTER YFCC-RELATED"/>
    <property type="match status" value="1"/>
</dbReference>
<organism evidence="9 10">
    <name type="scientific">Spongiibacter nanhainus</name>
    <dbReference type="NCBI Taxonomy" id="2794344"/>
    <lineage>
        <taxon>Bacteria</taxon>
        <taxon>Pseudomonadati</taxon>
        <taxon>Pseudomonadota</taxon>
        <taxon>Gammaproteobacteria</taxon>
        <taxon>Cellvibrionales</taxon>
        <taxon>Spongiibacteraceae</taxon>
        <taxon>Spongiibacter</taxon>
    </lineage>
</organism>
<comment type="subcellular location">
    <subcellularLocation>
        <location evidence="1">Membrane</location>
        <topology evidence="1">Multi-pass membrane protein</topology>
    </subcellularLocation>
</comment>
<dbReference type="PANTHER" id="PTHR43652">
    <property type="entry name" value="BASIC AMINO ACID ANTIPORTER YFCC-RELATED"/>
    <property type="match status" value="1"/>
</dbReference>
<dbReference type="InterPro" id="IPR006037">
    <property type="entry name" value="RCK_C"/>
</dbReference>
<dbReference type="PROSITE" id="PS01271">
    <property type="entry name" value="NA_SULFATE"/>
    <property type="match status" value="1"/>
</dbReference>
<dbReference type="PROSITE" id="PS51202">
    <property type="entry name" value="RCK_C"/>
    <property type="match status" value="2"/>
</dbReference>
<feature type="domain" description="RCK C-terminal" evidence="8">
    <location>
        <begin position="298"/>
        <end position="384"/>
    </location>
</feature>
<gene>
    <name evidence="9" type="ORF">I6N98_10580</name>
</gene>
<evidence type="ECO:0000256" key="5">
    <source>
        <dbReference type="ARBA" id="ARBA00022989"/>
    </source>
</evidence>
<dbReference type="GO" id="GO:0005886">
    <property type="term" value="C:plasma membrane"/>
    <property type="evidence" value="ECO:0007669"/>
    <property type="project" value="TreeGrafter"/>
</dbReference>
<feature type="transmembrane region" description="Helical" evidence="7">
    <location>
        <begin position="6"/>
        <end position="24"/>
    </location>
</feature>
<accession>A0A7T4QXY4</accession>
<name>A0A7T4QXY4_9GAMM</name>
<feature type="domain" description="RCK C-terminal" evidence="8">
    <location>
        <begin position="209"/>
        <end position="293"/>
    </location>
</feature>
<keyword evidence="5 7" id="KW-1133">Transmembrane helix</keyword>
<feature type="transmembrane region" description="Helical" evidence="7">
    <location>
        <begin position="31"/>
        <end position="48"/>
    </location>
</feature>
<feature type="transmembrane region" description="Helical" evidence="7">
    <location>
        <begin position="144"/>
        <end position="169"/>
    </location>
</feature>
<dbReference type="GO" id="GO:0008324">
    <property type="term" value="F:monoatomic cation transmembrane transporter activity"/>
    <property type="evidence" value="ECO:0007669"/>
    <property type="project" value="InterPro"/>
</dbReference>
<evidence type="ECO:0000313" key="10">
    <source>
        <dbReference type="Proteomes" id="UP000596063"/>
    </source>
</evidence>
<evidence type="ECO:0000256" key="6">
    <source>
        <dbReference type="ARBA" id="ARBA00023136"/>
    </source>
</evidence>
<dbReference type="InterPro" id="IPR031312">
    <property type="entry name" value="Na/sul_symport_CS"/>
</dbReference>
<feature type="transmembrane region" description="Helical" evidence="7">
    <location>
        <begin position="403"/>
        <end position="436"/>
    </location>
</feature>
<dbReference type="InterPro" id="IPR051679">
    <property type="entry name" value="DASS-Related_Transporters"/>
</dbReference>
<dbReference type="EMBL" id="CP066167">
    <property type="protein sequence ID" value="QQD16830.1"/>
    <property type="molecule type" value="Genomic_DNA"/>
</dbReference>
<feature type="transmembrane region" description="Helical" evidence="7">
    <location>
        <begin position="486"/>
        <end position="517"/>
    </location>
</feature>
<evidence type="ECO:0000259" key="8">
    <source>
        <dbReference type="PROSITE" id="PS51202"/>
    </source>
</evidence>
<evidence type="ECO:0000256" key="7">
    <source>
        <dbReference type="SAM" id="Phobius"/>
    </source>
</evidence>
<evidence type="ECO:0000313" key="9">
    <source>
        <dbReference type="EMBL" id="QQD16830.1"/>
    </source>
</evidence>
<dbReference type="KEGG" id="snan:I6N98_10580"/>
<keyword evidence="10" id="KW-1185">Reference proteome</keyword>
<proteinExistence type="predicted"/>
<dbReference type="Pfam" id="PF02080">
    <property type="entry name" value="TrkA_C"/>
    <property type="match status" value="2"/>
</dbReference>
<dbReference type="AlphaFoldDB" id="A0A7T4QXY4"/>
<dbReference type="Pfam" id="PF03600">
    <property type="entry name" value="CitMHS"/>
    <property type="match status" value="1"/>
</dbReference>
<evidence type="ECO:0000256" key="4">
    <source>
        <dbReference type="ARBA" id="ARBA00022737"/>
    </source>
</evidence>
<keyword evidence="2" id="KW-0813">Transport</keyword>
<feature type="transmembrane region" description="Helical" evidence="7">
    <location>
        <begin position="570"/>
        <end position="590"/>
    </location>
</feature>
<evidence type="ECO:0000256" key="2">
    <source>
        <dbReference type="ARBA" id="ARBA00022448"/>
    </source>
</evidence>
<dbReference type="InterPro" id="IPR036721">
    <property type="entry name" value="RCK_C_sf"/>
</dbReference>
<dbReference type="Proteomes" id="UP000596063">
    <property type="component" value="Chromosome"/>
</dbReference>
<feature type="transmembrane region" description="Helical" evidence="7">
    <location>
        <begin position="529"/>
        <end position="550"/>
    </location>
</feature>
<evidence type="ECO:0000256" key="1">
    <source>
        <dbReference type="ARBA" id="ARBA00004141"/>
    </source>
</evidence>
<sequence length="592" mass="62916">MTALTLDAWITLAVIAGCLGALMFTRRPADMVLCGGVVILLLLDVLTPKEALVGMSNEGMITVGVLFVVAQALSETGVVSWISQNILGRPNSVVNAQFRLMAPVAAFSSILNNTPVVAMMVPAVRDWAKRNSLPASQLMIPLSYAAIIGGTCTLVGTSTNLVVNGMLLSYDENSSLGMFDLAWVGLPCVAIVMAFTLFTSRWLLPFHQGSVERFGDTRQYIVEMLVEPGTAVVGQSIESAGLRQLPGMFLVEIVRGEQILTAVTPSEVLRADDRLVFAGDVRSVVDLKNIHGLKLAEDQAFKIGKGNHSRCLVEVVIAPNFPQLGRSIKEMRFRNKYGAAVIAVSRNGEQIKSRIGDIELVPGDTLLLEAHDEFVAAQRYSRDFLLVSEIENSRPVRHEHRGIAAAIMVAMVAVVALGWLSMLKAAFAAAALMVLTRCIRASNARRSVDWQVLLVIAASIALGGALEKTGGAAVIAEGIIGASMGSALATLAAVFVVTAVFSAVISNLAAAVIVFPIALAASQQLDASLLPFAVTVMMAASASFATPIGYQTNLMVYGPGDYRFVDFVKIGLPLTVLVGLTTIAVVPLVWPL</sequence>
<evidence type="ECO:0000256" key="3">
    <source>
        <dbReference type="ARBA" id="ARBA00022692"/>
    </source>
</evidence>
<feature type="transmembrane region" description="Helical" evidence="7">
    <location>
        <begin position="181"/>
        <end position="204"/>
    </location>
</feature>
<feature type="transmembrane region" description="Helical" evidence="7">
    <location>
        <begin position="448"/>
        <end position="466"/>
    </location>
</feature>
<dbReference type="InterPro" id="IPR004680">
    <property type="entry name" value="Cit_transptr-like_dom"/>
</dbReference>
<keyword evidence="4" id="KW-0677">Repeat</keyword>
<feature type="transmembrane region" description="Helical" evidence="7">
    <location>
        <begin position="60"/>
        <end position="83"/>
    </location>
</feature>
<keyword evidence="6 7" id="KW-0472">Membrane</keyword>
<keyword evidence="3 7" id="KW-0812">Transmembrane</keyword>
<dbReference type="Gene3D" id="3.30.70.1450">
    <property type="entry name" value="Regulator of K+ conductance, C-terminal domain"/>
    <property type="match status" value="2"/>
</dbReference>
<dbReference type="RefSeq" id="WP_198568332.1">
    <property type="nucleotide sequence ID" value="NZ_CP066167.1"/>
</dbReference>
<dbReference type="GO" id="GO:0006813">
    <property type="term" value="P:potassium ion transport"/>
    <property type="evidence" value="ECO:0007669"/>
    <property type="project" value="InterPro"/>
</dbReference>
<reference evidence="9 10" key="1">
    <citation type="submission" date="2020-12" db="EMBL/GenBank/DDBJ databases">
        <authorList>
            <person name="Shan Y."/>
        </authorList>
    </citation>
    <scope>NUCLEOTIDE SEQUENCE [LARGE SCALE GENOMIC DNA]</scope>
    <source>
        <strain evidence="10">csc3.9</strain>
    </source>
</reference>